<evidence type="ECO:0000313" key="2">
    <source>
        <dbReference type="EMBL" id="TDU43209.1"/>
    </source>
</evidence>
<evidence type="ECO:0000256" key="1">
    <source>
        <dbReference type="SAM" id="SignalP"/>
    </source>
</evidence>
<protein>
    <recommendedName>
        <fullName evidence="4">Surface antigen-like protein</fullName>
    </recommendedName>
</protein>
<reference evidence="2 3" key="1">
    <citation type="submission" date="2019-03" db="EMBL/GenBank/DDBJ databases">
        <title>Genomic Encyclopedia of Archaeal and Bacterial Type Strains, Phase II (KMG-II): from individual species to whole genera.</title>
        <authorList>
            <person name="Goeker M."/>
        </authorList>
    </citation>
    <scope>NUCLEOTIDE SEQUENCE [LARGE SCALE GENOMIC DNA]</scope>
    <source>
        <strain evidence="2 3">DSM 28135</strain>
    </source>
</reference>
<dbReference type="OrthoDB" id="604691at2"/>
<evidence type="ECO:0000313" key="3">
    <source>
        <dbReference type="Proteomes" id="UP000294689"/>
    </source>
</evidence>
<feature type="signal peptide" evidence="1">
    <location>
        <begin position="1"/>
        <end position="21"/>
    </location>
</feature>
<keyword evidence="3" id="KW-1185">Reference proteome</keyword>
<dbReference type="AlphaFoldDB" id="A0A4R7Q8H5"/>
<evidence type="ECO:0008006" key="4">
    <source>
        <dbReference type="Google" id="ProtNLM"/>
    </source>
</evidence>
<feature type="chain" id="PRO_5020368436" description="Surface antigen-like protein" evidence="1">
    <location>
        <begin position="22"/>
        <end position="427"/>
    </location>
</feature>
<comment type="caution">
    <text evidence="2">The sequence shown here is derived from an EMBL/GenBank/DDBJ whole genome shotgun (WGS) entry which is preliminary data.</text>
</comment>
<sequence length="427" mass="49306">MQKYCAYLFFIICIWSAQSQAPTKPGDTLSVVEQDSLKKSKFFKQIGNGFFPTKYIDIDLRYLFKFNQYEGVRTGLGGRTNNNLSDRYRMNGYVVYGFKDHTFKYSIGGGFRVSKASETWVNLSYTDDLQETGSSNFLTDKRFFSFFEPRLLNINRFHHHITKSVSLEHRITPYLLSETQLSRSNVTPTYNYTFFVDDTAFNEFRMSRAQISLQWNPFNTFETIGDVEVEKEGFPNFTLQLSQSFKDVLGGDFNFFKADFRTIYKLNHNALGNNFTEATLTSGIATGKTPLTHLYHAYPNNIDKQTILQRFSVAGINSFETMYFNEFFSDRFATLQLKHYLKPFNIAKRLQPQMVLISRFALGNMHDIERHQGVSFGTLNKGYSEAGLELNKILFGFGLSFAYRYGGYHLPEFADNVAAKFTFNISL</sequence>
<gene>
    <name evidence="2" type="ORF">BXY82_0617</name>
</gene>
<name>A0A4R7Q8H5_9FLAO</name>
<proteinExistence type="predicted"/>
<dbReference type="EMBL" id="SOBW01000007">
    <property type="protein sequence ID" value="TDU43209.1"/>
    <property type="molecule type" value="Genomic_DNA"/>
</dbReference>
<keyword evidence="1" id="KW-0732">Signal</keyword>
<organism evidence="2 3">
    <name type="scientific">Gelidibacter sediminis</name>
    <dbReference type="NCBI Taxonomy" id="1608710"/>
    <lineage>
        <taxon>Bacteria</taxon>
        <taxon>Pseudomonadati</taxon>
        <taxon>Bacteroidota</taxon>
        <taxon>Flavobacteriia</taxon>
        <taxon>Flavobacteriales</taxon>
        <taxon>Flavobacteriaceae</taxon>
        <taxon>Gelidibacter</taxon>
    </lineage>
</organism>
<dbReference type="RefSeq" id="WP_133756690.1">
    <property type="nucleotide sequence ID" value="NZ_SOBW01000007.1"/>
</dbReference>
<accession>A0A4R7Q8H5</accession>
<dbReference type="Proteomes" id="UP000294689">
    <property type="component" value="Unassembled WGS sequence"/>
</dbReference>